<sequence>MKILVLGGGQQGRVIATDLARALERATVTVADVRAPRLPALPNLRWVEADLAEPAVLERRIAEHDLAVGALPSRLGLACMRAAIAARRRLVDVSFSAESPLALDGEARAAGVTVLPDCGLAPGLSHLVVGHAVATGPRPDEVVIDVGGVARDPGRPFGYVVTWSLDDLLEEYVRPARIVRGGRPATAPVFSGLENVEIPGVGTMEAFLSDGLRTLVETHPEIPDMCERTLRWPGHVEAVRPLVDSGRFVETIRARCSADPPDDLVVLRITVRRGAGVSRALLVDRYDAATGLTAMARTTAFTTAAVALAVASGLPVPPGVVPLERAAAVPGFFAFVRDALARRGVRLGDLEPVATAR</sequence>
<name>A0A832MJ15_UNCEI</name>
<dbReference type="InterPro" id="IPR032095">
    <property type="entry name" value="Sacchrp_dh-like_C"/>
</dbReference>
<dbReference type="Pfam" id="PF03435">
    <property type="entry name" value="Sacchrp_dh_NADP"/>
    <property type="match status" value="1"/>
</dbReference>
<dbReference type="Pfam" id="PF16653">
    <property type="entry name" value="Sacchrp_dh_C"/>
    <property type="match status" value="1"/>
</dbReference>
<reference evidence="4" key="1">
    <citation type="journal article" date="2020" name="mSystems">
        <title>Genome- and Community-Level Interaction Insights into Carbon Utilization and Element Cycling Functions of Hydrothermarchaeota in Hydrothermal Sediment.</title>
        <authorList>
            <person name="Zhou Z."/>
            <person name="Liu Y."/>
            <person name="Xu W."/>
            <person name="Pan J."/>
            <person name="Luo Z.H."/>
            <person name="Li M."/>
        </authorList>
    </citation>
    <scope>NUCLEOTIDE SEQUENCE [LARGE SCALE GENOMIC DNA]</scope>
    <source>
        <strain evidence="4">SpSt-381</strain>
    </source>
</reference>
<dbReference type="InterPro" id="IPR051168">
    <property type="entry name" value="AASS"/>
</dbReference>
<organism evidence="4">
    <name type="scientific">Eiseniibacteriota bacterium</name>
    <dbReference type="NCBI Taxonomy" id="2212470"/>
    <lineage>
        <taxon>Bacteria</taxon>
        <taxon>Candidatus Eiseniibacteriota</taxon>
    </lineage>
</organism>
<dbReference type="Gene3D" id="3.30.360.10">
    <property type="entry name" value="Dihydrodipicolinate Reductase, domain 2"/>
    <property type="match status" value="1"/>
</dbReference>
<keyword evidence="1" id="KW-0560">Oxidoreductase</keyword>
<dbReference type="SUPFAM" id="SSF51735">
    <property type="entry name" value="NAD(P)-binding Rossmann-fold domains"/>
    <property type="match status" value="1"/>
</dbReference>
<dbReference type="AlphaFoldDB" id="A0A832MJ15"/>
<evidence type="ECO:0000256" key="1">
    <source>
        <dbReference type="ARBA" id="ARBA00023002"/>
    </source>
</evidence>
<dbReference type="GO" id="GO:0016491">
    <property type="term" value="F:oxidoreductase activity"/>
    <property type="evidence" value="ECO:0007669"/>
    <property type="project" value="UniProtKB-KW"/>
</dbReference>
<accession>A0A832MJ15</accession>
<comment type="caution">
    <text evidence="4">The sequence shown here is derived from an EMBL/GenBank/DDBJ whole genome shotgun (WGS) entry which is preliminary data.</text>
</comment>
<proteinExistence type="predicted"/>
<feature type="domain" description="Saccharopine dehydrogenase NADP binding" evidence="2">
    <location>
        <begin position="3"/>
        <end position="115"/>
    </location>
</feature>
<dbReference type="PANTHER" id="PTHR11133">
    <property type="entry name" value="SACCHAROPINE DEHYDROGENASE"/>
    <property type="match status" value="1"/>
</dbReference>
<evidence type="ECO:0008006" key="5">
    <source>
        <dbReference type="Google" id="ProtNLM"/>
    </source>
</evidence>
<dbReference type="SUPFAM" id="SSF55347">
    <property type="entry name" value="Glyceraldehyde-3-phosphate dehydrogenase-like, C-terminal domain"/>
    <property type="match status" value="1"/>
</dbReference>
<dbReference type="Gene3D" id="3.40.50.720">
    <property type="entry name" value="NAD(P)-binding Rossmann-like Domain"/>
    <property type="match status" value="1"/>
</dbReference>
<evidence type="ECO:0000313" key="4">
    <source>
        <dbReference type="EMBL" id="HGZ42455.1"/>
    </source>
</evidence>
<protein>
    <recommendedName>
        <fullName evidence="5">Saccharopine dehydrogenase</fullName>
    </recommendedName>
</protein>
<evidence type="ECO:0000259" key="3">
    <source>
        <dbReference type="Pfam" id="PF16653"/>
    </source>
</evidence>
<dbReference type="InterPro" id="IPR036291">
    <property type="entry name" value="NAD(P)-bd_dom_sf"/>
</dbReference>
<dbReference type="InterPro" id="IPR005097">
    <property type="entry name" value="Sacchrp_dh_NADP-bd"/>
</dbReference>
<dbReference type="PANTHER" id="PTHR11133:SF22">
    <property type="entry name" value="ALPHA-AMINOADIPIC SEMIALDEHYDE SYNTHASE, MITOCHONDRIAL"/>
    <property type="match status" value="1"/>
</dbReference>
<evidence type="ECO:0000259" key="2">
    <source>
        <dbReference type="Pfam" id="PF03435"/>
    </source>
</evidence>
<gene>
    <name evidence="4" type="ORF">ENR23_03335</name>
</gene>
<dbReference type="EMBL" id="DSQF01000004">
    <property type="protein sequence ID" value="HGZ42455.1"/>
    <property type="molecule type" value="Genomic_DNA"/>
</dbReference>
<feature type="domain" description="Saccharopine dehydrogenase-like C-terminal" evidence="3">
    <location>
        <begin position="119"/>
        <end position="344"/>
    </location>
</feature>